<proteinExistence type="predicted"/>
<comment type="caution">
    <text evidence="1">The sequence shown here is derived from an EMBL/GenBank/DDBJ whole genome shotgun (WGS) entry which is preliminary data.</text>
</comment>
<organism evidence="1 2">
    <name type="scientific">Pantoea latae</name>
    <dbReference type="NCBI Taxonomy" id="1964541"/>
    <lineage>
        <taxon>Bacteria</taxon>
        <taxon>Pseudomonadati</taxon>
        <taxon>Pseudomonadota</taxon>
        <taxon>Gammaproteobacteria</taxon>
        <taxon>Enterobacterales</taxon>
        <taxon>Erwiniaceae</taxon>
        <taxon>Pantoea</taxon>
    </lineage>
</organism>
<dbReference type="InterPro" id="IPR029032">
    <property type="entry name" value="AhpD-like"/>
</dbReference>
<name>A0A1V9DBF3_9GAMM</name>
<dbReference type="Proteomes" id="UP000192769">
    <property type="component" value="Unassembled WGS sequence"/>
</dbReference>
<keyword evidence="2" id="KW-1185">Reference proteome</keyword>
<dbReference type="Gene3D" id="1.20.1290.10">
    <property type="entry name" value="AhpD-like"/>
    <property type="match status" value="1"/>
</dbReference>
<evidence type="ECO:0008006" key="3">
    <source>
        <dbReference type="Google" id="ProtNLM"/>
    </source>
</evidence>
<protein>
    <recommendedName>
        <fullName evidence="3">CMD domain protein</fullName>
    </recommendedName>
</protein>
<gene>
    <name evidence="1" type="ORF">B2J69_19460</name>
</gene>
<evidence type="ECO:0000313" key="1">
    <source>
        <dbReference type="EMBL" id="OQP31034.1"/>
    </source>
</evidence>
<dbReference type="EMBL" id="MWUE01000029">
    <property type="protein sequence ID" value="OQP31034.1"/>
    <property type="molecule type" value="Genomic_DNA"/>
</dbReference>
<dbReference type="OrthoDB" id="5077630at2"/>
<sequence>MSDAIDRAAGLTPQEALYRTRRLRPEFVDGAEQCRASVLTPADDQGLAAELRLALALRMAKLNQDAALQHDYQTQLARYQPAATLLALAEGAQPADEPLATLARHTDLITQQPTQATEQHIRLLEQAGLTAPQIVALSELIAFVNFQTRVAAGLRLLRSA</sequence>
<reference evidence="1 2" key="1">
    <citation type="submission" date="2017-02" db="EMBL/GenBank/DDBJ databases">
        <title>Whole genome shotgun sequence of Pantoea agglomerans strain AS1 isolated from a cycad, Zamia floridana in Central Florida, USA.</title>
        <authorList>
            <person name="Lata P."/>
            <person name="Govindarajan S."/>
            <person name="Qi F."/>
            <person name="Li J.-L."/>
            <person name="Maurya S.K."/>
            <person name="Sahoo M.K."/>
        </authorList>
    </citation>
    <scope>NUCLEOTIDE SEQUENCE [LARGE SCALE GENOMIC DNA]</scope>
    <source>
        <strain evidence="1 2">AS1</strain>
    </source>
</reference>
<dbReference type="SUPFAM" id="SSF69118">
    <property type="entry name" value="AhpD-like"/>
    <property type="match status" value="1"/>
</dbReference>
<dbReference type="AlphaFoldDB" id="A0A1V9DBF3"/>
<evidence type="ECO:0000313" key="2">
    <source>
        <dbReference type="Proteomes" id="UP000192769"/>
    </source>
</evidence>
<accession>A0A1V9DBF3</accession>
<dbReference type="RefSeq" id="WP_081141354.1">
    <property type="nucleotide sequence ID" value="NZ_MWUE01000029.1"/>
</dbReference>